<reference evidence="2 3" key="1">
    <citation type="submission" date="2016-04" db="EMBL/GenBank/DDBJ databases">
        <title>Genome analyses suggest a sexual origin of heterokaryosis in a supposedly ancient asexual fungus.</title>
        <authorList>
            <person name="Ropars J."/>
            <person name="Sedzielewska K."/>
            <person name="Noel J."/>
            <person name="Charron P."/>
            <person name="Farinelli L."/>
            <person name="Marton T."/>
            <person name="Kruger M."/>
            <person name="Pelin A."/>
            <person name="Brachmann A."/>
            <person name="Corradi N."/>
        </authorList>
    </citation>
    <scope>NUCLEOTIDE SEQUENCE [LARGE SCALE GENOMIC DNA]</scope>
    <source>
        <strain evidence="2 3">A5</strain>
    </source>
</reference>
<evidence type="ECO:0000313" key="2">
    <source>
        <dbReference type="EMBL" id="PKC00063.1"/>
    </source>
</evidence>
<dbReference type="EMBL" id="LLXJ01001985">
    <property type="protein sequence ID" value="PKC00063.1"/>
    <property type="molecule type" value="Genomic_DNA"/>
</dbReference>
<name>A0A2N0NZQ0_9GLOM</name>
<evidence type="ECO:0000313" key="3">
    <source>
        <dbReference type="Proteomes" id="UP000232722"/>
    </source>
</evidence>
<feature type="compositionally biased region" description="Acidic residues" evidence="1">
    <location>
        <begin position="13"/>
        <end position="29"/>
    </location>
</feature>
<feature type="compositionally biased region" description="Polar residues" evidence="1">
    <location>
        <begin position="1"/>
        <end position="10"/>
    </location>
</feature>
<gene>
    <name evidence="2" type="ORF">RhiirA5_382724</name>
</gene>
<evidence type="ECO:0000256" key="1">
    <source>
        <dbReference type="SAM" id="MobiDB-lite"/>
    </source>
</evidence>
<dbReference type="Proteomes" id="UP000232722">
    <property type="component" value="Unassembled WGS sequence"/>
</dbReference>
<feature type="region of interest" description="Disordered" evidence="1">
    <location>
        <begin position="1"/>
        <end position="29"/>
    </location>
</feature>
<protein>
    <submittedName>
        <fullName evidence="2">Uncharacterized protein</fullName>
    </submittedName>
</protein>
<reference evidence="2 3" key="2">
    <citation type="submission" date="2017-09" db="EMBL/GenBank/DDBJ databases">
        <title>Extensive intraspecific genome diversity in a model arbuscular mycorrhizal fungus.</title>
        <authorList>
            <person name="Chen E.C."/>
            <person name="Morin E."/>
            <person name="Beaudet D."/>
            <person name="Noel J."/>
            <person name="Ndikumana S."/>
            <person name="Charron P."/>
            <person name="St-Onge C."/>
            <person name="Giorgi J."/>
            <person name="Grigoriev I.V."/>
            <person name="Roux C."/>
            <person name="Martin F.M."/>
            <person name="Corradi N."/>
        </authorList>
    </citation>
    <scope>NUCLEOTIDE SEQUENCE [LARGE SCALE GENOMIC DNA]</scope>
    <source>
        <strain evidence="2 3">A5</strain>
    </source>
</reference>
<sequence length="161" mass="18142">MGDVTYNVSVTDDGLDESSEDEPDKDEDNIILGLQIPNPVDEMPPILPDVEMTPVDQTVIPKNSWKKDKQKARVTQDKQVKNQSTMCIWANLHGVVSSRGAPLFNGGVKWLKVKQLQEELEDQGIMVNEKENCAGMIKILEDEMVKEMQTKKIAKFKISEL</sequence>
<organism evidence="2 3">
    <name type="scientific">Rhizophagus irregularis</name>
    <dbReference type="NCBI Taxonomy" id="588596"/>
    <lineage>
        <taxon>Eukaryota</taxon>
        <taxon>Fungi</taxon>
        <taxon>Fungi incertae sedis</taxon>
        <taxon>Mucoromycota</taxon>
        <taxon>Glomeromycotina</taxon>
        <taxon>Glomeromycetes</taxon>
        <taxon>Glomerales</taxon>
        <taxon>Glomeraceae</taxon>
        <taxon>Rhizophagus</taxon>
    </lineage>
</organism>
<accession>A0A2N0NZQ0</accession>
<comment type="caution">
    <text evidence="2">The sequence shown here is derived from an EMBL/GenBank/DDBJ whole genome shotgun (WGS) entry which is preliminary data.</text>
</comment>
<proteinExistence type="predicted"/>
<dbReference type="VEuPathDB" id="FungiDB:RhiirA1_466362"/>
<dbReference type="AlphaFoldDB" id="A0A2N0NZQ0"/>